<keyword evidence="2" id="KW-1185">Reference proteome</keyword>
<dbReference type="EMBL" id="MUGS01000064">
    <property type="protein sequence ID" value="OXE98669.1"/>
    <property type="molecule type" value="Genomic_DNA"/>
</dbReference>
<dbReference type="Proteomes" id="UP000214684">
    <property type="component" value="Unassembled WGS sequence"/>
</dbReference>
<organism evidence="1 2">
    <name type="scientific">Flavobacterium araucananum</name>
    <dbReference type="NCBI Taxonomy" id="946678"/>
    <lineage>
        <taxon>Bacteria</taxon>
        <taxon>Pseudomonadati</taxon>
        <taxon>Bacteroidota</taxon>
        <taxon>Flavobacteriia</taxon>
        <taxon>Flavobacteriales</taxon>
        <taxon>Flavobacteriaceae</taxon>
        <taxon>Flavobacterium</taxon>
    </lineage>
</organism>
<evidence type="ECO:0008006" key="3">
    <source>
        <dbReference type="Google" id="ProtNLM"/>
    </source>
</evidence>
<evidence type="ECO:0000313" key="1">
    <source>
        <dbReference type="EMBL" id="OXE98669.1"/>
    </source>
</evidence>
<name>A0A227NNV7_9FLAO</name>
<comment type="caution">
    <text evidence="1">The sequence shown here is derived from an EMBL/GenBank/DDBJ whole genome shotgun (WGS) entry which is preliminary data.</text>
</comment>
<protein>
    <recommendedName>
        <fullName evidence="3">RiboL-PSP-HEPN domain-containing protein</fullName>
    </recommendedName>
</protein>
<sequence length="219" mass="25614">MTTTMDESTDKEQLIQFTYHYHFDYISLELKDIEAFIKSTDKFLADNLENNKKLPDEPEYNNSRLHPEIQFGSIFPDILWRTTFLHSYFRLESALDQVCKNLQQTEEYNVGLADIGGNGIFRASIYLKKVCGISEPFLDNTWSKLNDYNKLRNIFVHGEPLVDRKKGVELAKRNEGLLVSPIDFDRIALRFSKEFNLKALQTIDSFFQILKKEIQKKIS</sequence>
<proteinExistence type="predicted"/>
<accession>A0A227NNV7</accession>
<gene>
    <name evidence="1" type="ORF">B0A64_22505</name>
</gene>
<dbReference type="AlphaFoldDB" id="A0A227NNV7"/>
<evidence type="ECO:0000313" key="2">
    <source>
        <dbReference type="Proteomes" id="UP000214684"/>
    </source>
</evidence>
<reference evidence="1 2" key="1">
    <citation type="submission" date="2016-11" db="EMBL/GenBank/DDBJ databases">
        <title>Whole genomes of Flavobacteriaceae.</title>
        <authorList>
            <person name="Stine C."/>
            <person name="Li C."/>
            <person name="Tadesse D."/>
        </authorList>
    </citation>
    <scope>NUCLEOTIDE SEQUENCE [LARGE SCALE GENOMIC DNA]</scope>
    <source>
        <strain evidence="1 2">DSM 24704</strain>
    </source>
</reference>